<organism evidence="1 2">
    <name type="scientific">Polynucleobacter meluiroseus</name>
    <dbReference type="NCBI Taxonomy" id="1938814"/>
    <lineage>
        <taxon>Bacteria</taxon>
        <taxon>Pseudomonadati</taxon>
        <taxon>Pseudomonadota</taxon>
        <taxon>Betaproteobacteria</taxon>
        <taxon>Burkholderiales</taxon>
        <taxon>Burkholderiaceae</taxon>
        <taxon>Polynucleobacter</taxon>
    </lineage>
</organism>
<dbReference type="EMBL" id="OANS01000003">
    <property type="protein sequence ID" value="SNX29094.1"/>
    <property type="molecule type" value="Genomic_DNA"/>
</dbReference>
<reference evidence="2" key="1">
    <citation type="submission" date="2017-08" db="EMBL/GenBank/DDBJ databases">
        <authorList>
            <person name="Varghese N."/>
            <person name="Submissions S."/>
        </authorList>
    </citation>
    <scope>NUCLEOTIDE SEQUENCE [LARGE SCALE GENOMIC DNA]</scope>
    <source>
        <strain evidence="2">AP-Melu-1000-B4</strain>
    </source>
</reference>
<proteinExistence type="predicted"/>
<name>A0A240E2D9_9BURK</name>
<evidence type="ECO:0000313" key="1">
    <source>
        <dbReference type="EMBL" id="SNX29094.1"/>
    </source>
</evidence>
<dbReference type="AlphaFoldDB" id="A0A240E2D9"/>
<gene>
    <name evidence="1" type="ORF">SAMN06295945_1458</name>
</gene>
<protein>
    <submittedName>
        <fullName evidence="1">Uncharacterized protein</fullName>
    </submittedName>
</protein>
<dbReference type="Proteomes" id="UP000218069">
    <property type="component" value="Unassembled WGS sequence"/>
</dbReference>
<dbReference type="RefSeq" id="WP_165766421.1">
    <property type="nucleotide sequence ID" value="NZ_OANS01000003.1"/>
</dbReference>
<accession>A0A240E2D9</accession>
<evidence type="ECO:0000313" key="2">
    <source>
        <dbReference type="Proteomes" id="UP000218069"/>
    </source>
</evidence>
<keyword evidence="2" id="KW-1185">Reference proteome</keyword>
<sequence length="46" mass="4994">MSNPPKIHVRNSVAECAQSLKKENAGKYQNYSIQDCIASIAASKAK</sequence>